<evidence type="ECO:0000256" key="5">
    <source>
        <dbReference type="PROSITE-ProRule" id="PRU00333"/>
    </source>
</evidence>
<evidence type="ECO:0000313" key="7">
    <source>
        <dbReference type="EMBL" id="KAJ4956580.1"/>
    </source>
</evidence>
<keyword evidence="4" id="KW-0862">Zinc</keyword>
<reference evidence="7" key="1">
    <citation type="journal article" date="2023" name="Plant J.">
        <title>The genome of the king protea, Protea cynaroides.</title>
        <authorList>
            <person name="Chang J."/>
            <person name="Duong T.A."/>
            <person name="Schoeman C."/>
            <person name="Ma X."/>
            <person name="Roodt D."/>
            <person name="Barker N."/>
            <person name="Li Z."/>
            <person name="Van de Peer Y."/>
            <person name="Mizrachi E."/>
        </authorList>
    </citation>
    <scope>NUCLEOTIDE SEQUENCE</scope>
    <source>
        <tissue evidence="7">Young leaves</tissue>
    </source>
</reference>
<dbReference type="NCBIfam" id="NF007020">
    <property type="entry name" value="PRK09485.1"/>
    <property type="match status" value="1"/>
</dbReference>
<dbReference type="PANTHER" id="PTHR46015">
    <property type="entry name" value="ZGC:172121"/>
    <property type="match status" value="1"/>
</dbReference>
<dbReference type="Proteomes" id="UP001141806">
    <property type="component" value="Unassembled WGS sequence"/>
</dbReference>
<dbReference type="GO" id="GO:0033528">
    <property type="term" value="P:S-methylmethionine cycle"/>
    <property type="evidence" value="ECO:0007669"/>
    <property type="project" value="TreeGrafter"/>
</dbReference>
<dbReference type="PROSITE" id="PS00525">
    <property type="entry name" value="RIBOSOMAL_L6_1"/>
    <property type="match status" value="1"/>
</dbReference>
<keyword evidence="2" id="KW-0808">Transferase</keyword>
<dbReference type="OrthoDB" id="261426at2759"/>
<dbReference type="GO" id="GO:0009086">
    <property type="term" value="P:methionine biosynthetic process"/>
    <property type="evidence" value="ECO:0007669"/>
    <property type="project" value="TreeGrafter"/>
</dbReference>
<keyword evidence="8" id="KW-1185">Reference proteome</keyword>
<dbReference type="GO" id="GO:0003735">
    <property type="term" value="F:structural constituent of ribosome"/>
    <property type="evidence" value="ECO:0007669"/>
    <property type="project" value="InterPro"/>
</dbReference>
<dbReference type="InterPro" id="IPR002358">
    <property type="entry name" value="Ribosomal_uL6_CS"/>
</dbReference>
<dbReference type="Gene3D" id="3.20.20.330">
    <property type="entry name" value="Homocysteine-binding-like domain"/>
    <property type="match status" value="1"/>
</dbReference>
<dbReference type="GO" id="GO:0008898">
    <property type="term" value="F:S-adenosylmethionine-homocysteine S-methyltransferase activity"/>
    <property type="evidence" value="ECO:0007669"/>
    <property type="project" value="TreeGrafter"/>
</dbReference>
<name>A0A9Q0GZS5_9MAGN</name>
<dbReference type="SUPFAM" id="SSF82282">
    <property type="entry name" value="Homocysteine S-methyltransferase"/>
    <property type="match status" value="1"/>
</dbReference>
<dbReference type="PROSITE" id="PS50970">
    <property type="entry name" value="HCY"/>
    <property type="match status" value="1"/>
</dbReference>
<evidence type="ECO:0000256" key="1">
    <source>
        <dbReference type="ARBA" id="ARBA00022603"/>
    </source>
</evidence>
<dbReference type="FunFam" id="3.20.20.330:FF:000002">
    <property type="entry name" value="Homocysteine S-methyltransferase"/>
    <property type="match status" value="1"/>
</dbReference>
<proteinExistence type="predicted"/>
<sequence>MGSQSFEPSSVMDDFLQKSGGCAVIDGGLATELERYGADLNDPLWSAKCLLSSPELIRQVHLDYLEAGADIIITSSYQATIQGFEAKGLSEEESEALLRKSVEIALEARNIYYQNCNDCTTDNAGDGKIFRKRPILVAASVGCYGAYLADGAEYSGEYGHTVTLEFLKDFHRRRVQVLAGSGADLIAFETTPNKLEAQAYAQLLEEEDITIPAWFSFSSKDGVNVSSGDSLFECVTIAESCKKVVAVGINCTPPRFIHGLILSIKKVTTKPIIIYPNSGETYDAERKDWIVPTELSKEDFVSYVSKWHEAGASLFGGIDKQRVHQFAATVRSCKLPEVYKGKGIMYVDEVIKKETRKKVQMIAGRRFNQLPLELVIRSRSL</sequence>
<comment type="caution">
    <text evidence="5">Lacks conserved residue(s) required for the propagation of feature annotation.</text>
</comment>
<organism evidence="7 8">
    <name type="scientific">Protea cynaroides</name>
    <dbReference type="NCBI Taxonomy" id="273540"/>
    <lineage>
        <taxon>Eukaryota</taxon>
        <taxon>Viridiplantae</taxon>
        <taxon>Streptophyta</taxon>
        <taxon>Embryophyta</taxon>
        <taxon>Tracheophyta</taxon>
        <taxon>Spermatophyta</taxon>
        <taxon>Magnoliopsida</taxon>
        <taxon>Proteales</taxon>
        <taxon>Proteaceae</taxon>
        <taxon>Protea</taxon>
    </lineage>
</organism>
<dbReference type="AlphaFoldDB" id="A0A9Q0GZS5"/>
<dbReference type="Pfam" id="PF02574">
    <property type="entry name" value="S-methyl_trans"/>
    <property type="match status" value="1"/>
</dbReference>
<feature type="domain" description="Hcy-binding" evidence="6">
    <location>
        <begin position="11"/>
        <end position="333"/>
    </location>
</feature>
<protein>
    <recommendedName>
        <fullName evidence="6">Hcy-binding domain-containing protein</fullName>
    </recommendedName>
</protein>
<dbReference type="GO" id="GO:0005840">
    <property type="term" value="C:ribosome"/>
    <property type="evidence" value="ECO:0007669"/>
    <property type="project" value="InterPro"/>
</dbReference>
<evidence type="ECO:0000256" key="4">
    <source>
        <dbReference type="ARBA" id="ARBA00022833"/>
    </source>
</evidence>
<evidence type="ECO:0000256" key="2">
    <source>
        <dbReference type="ARBA" id="ARBA00022679"/>
    </source>
</evidence>
<keyword evidence="3" id="KW-0479">Metal-binding</keyword>
<dbReference type="GO" id="GO:0032259">
    <property type="term" value="P:methylation"/>
    <property type="evidence" value="ECO:0007669"/>
    <property type="project" value="UniProtKB-KW"/>
</dbReference>
<comment type="caution">
    <text evidence="7">The sequence shown here is derived from an EMBL/GenBank/DDBJ whole genome shotgun (WGS) entry which is preliminary data.</text>
</comment>
<gene>
    <name evidence="7" type="ORF">NE237_013363</name>
</gene>
<keyword evidence="1" id="KW-0489">Methyltransferase</keyword>
<dbReference type="GO" id="GO:0006412">
    <property type="term" value="P:translation"/>
    <property type="evidence" value="ECO:0007669"/>
    <property type="project" value="InterPro"/>
</dbReference>
<evidence type="ECO:0000313" key="8">
    <source>
        <dbReference type="Proteomes" id="UP001141806"/>
    </source>
</evidence>
<accession>A0A9Q0GZS5</accession>
<dbReference type="GO" id="GO:0046872">
    <property type="term" value="F:metal ion binding"/>
    <property type="evidence" value="ECO:0007669"/>
    <property type="project" value="UniProtKB-KW"/>
</dbReference>
<dbReference type="InterPro" id="IPR036589">
    <property type="entry name" value="HCY_dom_sf"/>
</dbReference>
<dbReference type="PANTHER" id="PTHR46015:SF1">
    <property type="entry name" value="HOMOCYSTEINE S-METHYLTRANSFERASE-LIKE ISOFORM 1"/>
    <property type="match status" value="1"/>
</dbReference>
<evidence type="ECO:0000259" key="6">
    <source>
        <dbReference type="PROSITE" id="PS50970"/>
    </source>
</evidence>
<evidence type="ECO:0000256" key="3">
    <source>
        <dbReference type="ARBA" id="ARBA00022723"/>
    </source>
</evidence>
<dbReference type="EMBL" id="JAMYWD010000011">
    <property type="protein sequence ID" value="KAJ4956580.1"/>
    <property type="molecule type" value="Genomic_DNA"/>
</dbReference>
<dbReference type="InterPro" id="IPR003726">
    <property type="entry name" value="HCY_dom"/>
</dbReference>
<dbReference type="InterPro" id="IPR051486">
    <property type="entry name" value="Hcy_S-methyltransferase"/>
</dbReference>